<accession>A0AAF0JLT8</accession>
<reference evidence="2" key="1">
    <citation type="submission" date="2022-01" db="EMBL/GenBank/DDBJ databases">
        <title>Complete genome of Methanomicrobium antiquum DSM 21220.</title>
        <authorList>
            <person name="Chen S.-C."/>
            <person name="You Y.-T."/>
            <person name="Zhou Y.-Z."/>
            <person name="Lai M.-C."/>
        </authorList>
    </citation>
    <scope>NUCLEOTIDE SEQUENCE</scope>
    <source>
        <strain evidence="2">DSM 21220</strain>
    </source>
</reference>
<dbReference type="InterPro" id="IPR036304">
    <property type="entry name" value="MTH1184"/>
</dbReference>
<dbReference type="AlphaFoldDB" id="A0AAF0JLT8"/>
<name>A0AAF0JLT8_9EURY</name>
<dbReference type="GeneID" id="79949970"/>
<protein>
    <submittedName>
        <fullName evidence="2">DUF1922 domain-containing protein</fullName>
    </submittedName>
</protein>
<dbReference type="Pfam" id="PF09082">
    <property type="entry name" value="DUF1922"/>
    <property type="match status" value="1"/>
</dbReference>
<proteinExistence type="predicted"/>
<evidence type="ECO:0000259" key="1">
    <source>
        <dbReference type="Pfam" id="PF09082"/>
    </source>
</evidence>
<organism evidence="2 3">
    <name type="scientific">Methanomicrobium antiquum</name>
    <dbReference type="NCBI Taxonomy" id="487686"/>
    <lineage>
        <taxon>Archaea</taxon>
        <taxon>Methanobacteriati</taxon>
        <taxon>Methanobacteriota</taxon>
        <taxon>Stenosarchaea group</taxon>
        <taxon>Methanomicrobia</taxon>
        <taxon>Methanomicrobiales</taxon>
        <taxon>Methanomicrobiaceae</taxon>
        <taxon>Methanomicrobium</taxon>
    </lineage>
</organism>
<dbReference type="EMBL" id="CP091092">
    <property type="protein sequence ID" value="WFN35756.1"/>
    <property type="molecule type" value="Genomic_DNA"/>
</dbReference>
<keyword evidence="3" id="KW-1185">Reference proteome</keyword>
<gene>
    <name evidence="2" type="ORF">L1994_06190</name>
</gene>
<dbReference type="InterPro" id="IPR015166">
    <property type="entry name" value="DUF1922"/>
</dbReference>
<dbReference type="SUPFAM" id="SSF57821">
    <property type="entry name" value="Hypothetical protein MTH1184"/>
    <property type="match status" value="1"/>
</dbReference>
<dbReference type="Proteomes" id="UP001218895">
    <property type="component" value="Chromosome"/>
</dbReference>
<sequence length="90" mass="10802">MYFILRCPGCFTFTYVDSFRQHRLCPFCGEIIKVKGAPVYLEVKDYKEAEAIVNELGKYLLKNKRKDLTPEEKEKMREEYAQWMRKNLLV</sequence>
<feature type="domain" description="DUF1922" evidence="1">
    <location>
        <begin position="1"/>
        <end position="56"/>
    </location>
</feature>
<evidence type="ECO:0000313" key="2">
    <source>
        <dbReference type="EMBL" id="WFN35756.1"/>
    </source>
</evidence>
<evidence type="ECO:0000313" key="3">
    <source>
        <dbReference type="Proteomes" id="UP001218895"/>
    </source>
</evidence>
<dbReference type="Gene3D" id="3.90.820.10">
    <property type="entry name" value="Structural Genomics, Unknown Function 30-nov-00 1gh9 Mol_id"/>
    <property type="match status" value="1"/>
</dbReference>
<dbReference type="RefSeq" id="WP_278098596.1">
    <property type="nucleotide sequence ID" value="NZ_CP091092.1"/>
</dbReference>
<dbReference type="KEGG" id="manq:L1994_06190"/>